<feature type="transmembrane region" description="Helical" evidence="2">
    <location>
        <begin position="12"/>
        <end position="34"/>
    </location>
</feature>
<accession>A0AAW0GRF6</accession>
<feature type="transmembrane region" description="Helical" evidence="2">
    <location>
        <begin position="116"/>
        <end position="139"/>
    </location>
</feature>
<keyword evidence="4" id="KW-1185">Reference proteome</keyword>
<feature type="transmembrane region" description="Helical" evidence="2">
    <location>
        <begin position="46"/>
        <end position="69"/>
    </location>
</feature>
<proteinExistence type="predicted"/>
<evidence type="ECO:0000313" key="3">
    <source>
        <dbReference type="EMBL" id="KAK7693635.1"/>
    </source>
</evidence>
<feature type="transmembrane region" description="Helical" evidence="2">
    <location>
        <begin position="76"/>
        <end position="96"/>
    </location>
</feature>
<keyword evidence="2" id="KW-0472">Membrane</keyword>
<feature type="region of interest" description="Disordered" evidence="1">
    <location>
        <begin position="275"/>
        <end position="294"/>
    </location>
</feature>
<name>A0AAW0GRF6_9APHY</name>
<dbReference type="AlphaFoldDB" id="A0AAW0GRF6"/>
<organism evidence="3 4">
    <name type="scientific">Cerrena zonata</name>
    <dbReference type="NCBI Taxonomy" id="2478898"/>
    <lineage>
        <taxon>Eukaryota</taxon>
        <taxon>Fungi</taxon>
        <taxon>Dikarya</taxon>
        <taxon>Basidiomycota</taxon>
        <taxon>Agaricomycotina</taxon>
        <taxon>Agaricomycetes</taxon>
        <taxon>Polyporales</taxon>
        <taxon>Cerrenaceae</taxon>
        <taxon>Cerrena</taxon>
    </lineage>
</organism>
<keyword evidence="2" id="KW-0812">Transmembrane</keyword>
<evidence type="ECO:0000256" key="2">
    <source>
        <dbReference type="SAM" id="Phobius"/>
    </source>
</evidence>
<reference evidence="3 4" key="1">
    <citation type="submission" date="2022-09" db="EMBL/GenBank/DDBJ databases">
        <authorList>
            <person name="Palmer J.M."/>
        </authorList>
    </citation>
    <scope>NUCLEOTIDE SEQUENCE [LARGE SCALE GENOMIC DNA]</scope>
    <source>
        <strain evidence="3 4">DSM 7382</strain>
    </source>
</reference>
<protein>
    <submittedName>
        <fullName evidence="3">Uncharacterized protein</fullName>
    </submittedName>
</protein>
<dbReference type="Proteomes" id="UP001385951">
    <property type="component" value="Unassembled WGS sequence"/>
</dbReference>
<feature type="compositionally biased region" description="Polar residues" evidence="1">
    <location>
        <begin position="400"/>
        <end position="437"/>
    </location>
</feature>
<evidence type="ECO:0000256" key="1">
    <source>
        <dbReference type="SAM" id="MobiDB-lite"/>
    </source>
</evidence>
<comment type="caution">
    <text evidence="3">The sequence shown here is derived from an EMBL/GenBank/DDBJ whole genome shotgun (WGS) entry which is preliminary data.</text>
</comment>
<sequence>MELWSLFRKVRTIIFAFIAIISLTWASILSVYLAKEWNSFTILQRGIVIGMISMNGVTTVVQYLMAVCVFKIWVDFARMLFLVAIHVAAAVLYTMFGGSFSCKIFSSRTVCTEVELAFLAGSWGITGLLVGYTVCLCLMSRVPFPIPKITPNLLLDTPVASRRASTASINSTTHLLRRTESANSLSPMKDTPIPRQQVQEVNRNTSSKRLQVVNGMPSPISPVVSSPSGMYGLGSYGSIASPRMPPSAAMASAFSMESPVHNSLHSVASTPIPASLRSASSTPSLRSVTNSPAPSLRQNALARLSRTFSQRRNSRPPVLPLFNPFMEPCSRNGTPDSVYSTLTFNSAGSLHIAKGSYSLSPYQIPPLTGTNGKVMSEEPKVPESPSSIYSLYSERDTQENSDTQSMSSVSYHSTNPRIKSTISSPPRTHTATPNSVHSVAPSLHFHSETPIAHLRSYSDPVYRSYTASPHIPHGAPNPFNQPLSNPFPMVGVEVRRYASIGHGSDMRGQPYPSPLHSDPARQTRNAMHFQAALGRAPHPTASAAYRGGQQPSGFGNGYGGIPHSAGHGAPSITRSQWKQLVLSAAVSGR</sequence>
<dbReference type="EMBL" id="JASBNA010000003">
    <property type="protein sequence ID" value="KAK7693635.1"/>
    <property type="molecule type" value="Genomic_DNA"/>
</dbReference>
<keyword evidence="2" id="KW-1133">Transmembrane helix</keyword>
<gene>
    <name evidence="3" type="ORF">QCA50_003204</name>
</gene>
<feature type="compositionally biased region" description="Polar residues" evidence="1">
    <location>
        <begin position="277"/>
        <end position="294"/>
    </location>
</feature>
<evidence type="ECO:0000313" key="4">
    <source>
        <dbReference type="Proteomes" id="UP001385951"/>
    </source>
</evidence>
<feature type="region of interest" description="Disordered" evidence="1">
    <location>
        <begin position="395"/>
        <end position="437"/>
    </location>
</feature>